<keyword evidence="3" id="KW-1185">Reference proteome</keyword>
<proteinExistence type="predicted"/>
<name>A0ABR8Y6V8_9BACT</name>
<comment type="caution">
    <text evidence="2">The sequence shown here is derived from an EMBL/GenBank/DDBJ whole genome shotgun (WGS) entry which is preliminary data.</text>
</comment>
<keyword evidence="1" id="KW-0812">Transmembrane</keyword>
<feature type="transmembrane region" description="Helical" evidence="1">
    <location>
        <begin position="21"/>
        <end position="45"/>
    </location>
</feature>
<dbReference type="Proteomes" id="UP000620874">
    <property type="component" value="Unassembled WGS sequence"/>
</dbReference>
<evidence type="ECO:0000256" key="1">
    <source>
        <dbReference type="SAM" id="Phobius"/>
    </source>
</evidence>
<keyword evidence="1" id="KW-0472">Membrane</keyword>
<dbReference type="EMBL" id="JACSPP010000010">
    <property type="protein sequence ID" value="MBD8039866.1"/>
    <property type="molecule type" value="Genomic_DNA"/>
</dbReference>
<evidence type="ECO:0000313" key="2">
    <source>
        <dbReference type="EMBL" id="MBD8039866.1"/>
    </source>
</evidence>
<reference evidence="2 3" key="1">
    <citation type="submission" date="2020-08" db="EMBL/GenBank/DDBJ databases">
        <title>A Genomic Blueprint of the Chicken Gut Microbiome.</title>
        <authorList>
            <person name="Gilroy R."/>
            <person name="Ravi A."/>
            <person name="Getino M."/>
            <person name="Pursley I."/>
            <person name="Horton D.L."/>
            <person name="Alikhan N.-F."/>
            <person name="Baker D."/>
            <person name="Gharbi K."/>
            <person name="Hall N."/>
            <person name="Watson M."/>
            <person name="Adriaenssens E.M."/>
            <person name="Foster-Nyarko E."/>
            <person name="Jarju S."/>
            <person name="Secka A."/>
            <person name="Antonio M."/>
            <person name="Oren A."/>
            <person name="Chaudhuri R."/>
            <person name="La Ragione R.M."/>
            <person name="Hildebrand F."/>
            <person name="Pallen M.J."/>
        </authorList>
    </citation>
    <scope>NUCLEOTIDE SEQUENCE [LARGE SCALE GENOMIC DNA]</scope>
    <source>
        <strain evidence="2 3">Sa1CVN1</strain>
    </source>
</reference>
<organism evidence="2 3">
    <name type="scientific">Phocaeicola intestinalis</name>
    <dbReference type="NCBI Taxonomy" id="2762212"/>
    <lineage>
        <taxon>Bacteria</taxon>
        <taxon>Pseudomonadati</taxon>
        <taxon>Bacteroidota</taxon>
        <taxon>Bacteroidia</taxon>
        <taxon>Bacteroidales</taxon>
        <taxon>Bacteroidaceae</taxon>
        <taxon>Phocaeicola</taxon>
    </lineage>
</organism>
<dbReference type="InterPro" id="IPR027853">
    <property type="entry name" value="DUF4492"/>
</dbReference>
<accession>A0ABR8Y6V8</accession>
<protein>
    <submittedName>
        <fullName evidence="2">DUF4492 domain-containing protein</fullName>
    </submittedName>
</protein>
<dbReference type="RefSeq" id="WP_022039602.1">
    <property type="nucleotide sequence ID" value="NZ_JACSPP010000010.1"/>
</dbReference>
<dbReference type="Pfam" id="PF14899">
    <property type="entry name" value="DUF4492"/>
    <property type="match status" value="1"/>
</dbReference>
<sequence length="77" mass="9299">MIKRQILRVWTFYRDGFRSMTIGRTLWVLILIKLFIMFFILKLFFFPSFLKGKSPEEKQDYVGMELVNRSVDNSLTK</sequence>
<evidence type="ECO:0000313" key="3">
    <source>
        <dbReference type="Proteomes" id="UP000620874"/>
    </source>
</evidence>
<gene>
    <name evidence="2" type="ORF">H9625_05280</name>
</gene>
<keyword evidence="1" id="KW-1133">Transmembrane helix</keyword>